<dbReference type="AlphaFoldDB" id="A0A834JVA7"/>
<protein>
    <recommendedName>
        <fullName evidence="3">Golgin subfamily A conserved domain-containing protein</fullName>
    </recommendedName>
</protein>
<dbReference type="GO" id="GO:0000137">
    <property type="term" value="C:Golgi cis cisterna"/>
    <property type="evidence" value="ECO:0007669"/>
    <property type="project" value="TreeGrafter"/>
</dbReference>
<organism evidence="4 5">
    <name type="scientific">Vespula germanica</name>
    <name type="common">German yellow jacket</name>
    <name type="synonym">Paravespula germanica</name>
    <dbReference type="NCBI Taxonomy" id="30212"/>
    <lineage>
        <taxon>Eukaryota</taxon>
        <taxon>Metazoa</taxon>
        <taxon>Ecdysozoa</taxon>
        <taxon>Arthropoda</taxon>
        <taxon>Hexapoda</taxon>
        <taxon>Insecta</taxon>
        <taxon>Pterygota</taxon>
        <taxon>Neoptera</taxon>
        <taxon>Endopterygota</taxon>
        <taxon>Hymenoptera</taxon>
        <taxon>Apocrita</taxon>
        <taxon>Aculeata</taxon>
        <taxon>Vespoidea</taxon>
        <taxon>Vespidae</taxon>
        <taxon>Vespinae</taxon>
        <taxon>Vespula</taxon>
    </lineage>
</organism>
<dbReference type="GO" id="GO:0007030">
    <property type="term" value="P:Golgi organization"/>
    <property type="evidence" value="ECO:0007669"/>
    <property type="project" value="TreeGrafter"/>
</dbReference>
<dbReference type="EMBL" id="JACSDZ010000009">
    <property type="protein sequence ID" value="KAF7395323.1"/>
    <property type="molecule type" value="Genomic_DNA"/>
</dbReference>
<gene>
    <name evidence="4" type="ORF">HZH68_009373</name>
</gene>
<sequence>MNLSKTEKLIAARKKLKEFQQNKKIHIQDEPLKNENGIIKLLQQNETLETSSHKNQLRSDHNVPISDTLQNFTFPIDNKDSHVNIETINFVSINEDKIIVKKTDTESSSKQVAGIEMPNMEVLSEMDNSHVQKQTISESSENNINYFCTDKDKSENNCTLGNISLNQELSIQTKQLLQTENTKIESDESTDNNKWKILDSDSHSQNQTVTCLQDQNELQIQVKQYSNKISELQAALAAKDAEVEVKLMQETNQLKEQLQIHVQTTNILISEKAELTAALNQNQAIIKHQKEEIEELSGKLKYVQFRSSEFEKVLNTTKTDAEEAKKITQQIKQDHETLHEKYSELKKEKDDLNLQVSELKQKLSVKNSELINLQQTVQEKAALLSLNELKIQQLTSTSQSLEVFENQHHNVTILEQQVAQMKEALKTVNEENDEASKQYQNYVRQLETQQETLVNELEHQKKLNNELEIREKSYIERLSDFEQQLQSEKEKVQELLPLQNHKHHTDTLIKEIDELTLEQERLHIVINEKETDIDILKKELQQLQNKENQDTDVPKLLQALESEQLGASRAVSQNQQLKQQLNEMHDAFILLASILSNTKLDLTEKLQSERTIGRKLNAELNKLESEVEYLKNCLKEKEVSLSELEKENLQNAQIADQIHHYQAQSQYTHTLQQELQKALTTIDDLKSENEKLIEELNHKTDKEKNGVNESNMVNEILEDNKDNVDKNILNTREIKTISRSTITEPSHALEPIKKLEERFKETMEKLAELTDEKQRLEHLVLQLQSETETIGEYIALYQRQRAILQERAKEKNEAFRLLIEQKNEQQEQLHKLKELVINLITRKSTITDNIEPYTSDHKEENKDVITSENIKQHNSVASEISDDETTSQILDLLTEIKDCKDTCILASNFHPCPWCSGKLITV</sequence>
<evidence type="ECO:0000313" key="5">
    <source>
        <dbReference type="Proteomes" id="UP000617340"/>
    </source>
</evidence>
<dbReference type="InterPro" id="IPR043976">
    <property type="entry name" value="GOLGA_cons_dom"/>
</dbReference>
<evidence type="ECO:0000256" key="2">
    <source>
        <dbReference type="SAM" id="Coils"/>
    </source>
</evidence>
<dbReference type="InterPro" id="IPR024858">
    <property type="entry name" value="GOLGA"/>
</dbReference>
<reference evidence="4" key="1">
    <citation type="journal article" date="2020" name="G3 (Bethesda)">
        <title>High-Quality Assemblies for Three Invasive Social Wasps from the &lt;i&gt;Vespula&lt;/i&gt; Genus.</title>
        <authorList>
            <person name="Harrop T.W.R."/>
            <person name="Guhlin J."/>
            <person name="McLaughlin G.M."/>
            <person name="Permina E."/>
            <person name="Stockwell P."/>
            <person name="Gilligan J."/>
            <person name="Le Lec M.F."/>
            <person name="Gruber M.A.M."/>
            <person name="Quinn O."/>
            <person name="Lovegrove M."/>
            <person name="Duncan E.J."/>
            <person name="Remnant E.J."/>
            <person name="Van Eeckhoven J."/>
            <person name="Graham B."/>
            <person name="Knapp R.A."/>
            <person name="Langford K.W."/>
            <person name="Kronenberg Z."/>
            <person name="Press M.O."/>
            <person name="Eacker S.M."/>
            <person name="Wilson-Rankin E.E."/>
            <person name="Purcell J."/>
            <person name="Lester P.J."/>
            <person name="Dearden P.K."/>
        </authorList>
    </citation>
    <scope>NUCLEOTIDE SEQUENCE</scope>
    <source>
        <strain evidence="4">Linc-1</strain>
    </source>
</reference>
<dbReference type="Proteomes" id="UP000617340">
    <property type="component" value="Unassembled WGS sequence"/>
</dbReference>
<dbReference type="PANTHER" id="PTHR10881">
    <property type="entry name" value="GOLGIN SUBFAMILY A MEMBER-RELATED"/>
    <property type="match status" value="1"/>
</dbReference>
<feature type="coiled-coil region" evidence="2">
    <location>
        <begin position="526"/>
        <end position="702"/>
    </location>
</feature>
<accession>A0A834JVA7</accession>
<proteinExistence type="predicted"/>
<evidence type="ECO:0000259" key="3">
    <source>
        <dbReference type="Pfam" id="PF15070"/>
    </source>
</evidence>
<comment type="caution">
    <text evidence="4">The sequence shown here is derived from an EMBL/GenBank/DDBJ whole genome shotgun (WGS) entry which is preliminary data.</text>
</comment>
<feature type="domain" description="Golgin subfamily A conserved" evidence="3">
    <location>
        <begin position="748"/>
        <end position="843"/>
    </location>
</feature>
<keyword evidence="1 2" id="KW-0175">Coiled coil</keyword>
<dbReference type="PANTHER" id="PTHR10881:SF46">
    <property type="entry name" value="GOLGIN SUBFAMILY A MEMBER 2"/>
    <property type="match status" value="1"/>
</dbReference>
<dbReference type="Pfam" id="PF15070">
    <property type="entry name" value="GOLGA2L5"/>
    <property type="match status" value="1"/>
</dbReference>
<feature type="coiled-coil region" evidence="2">
    <location>
        <begin position="328"/>
        <end position="376"/>
    </location>
</feature>
<feature type="coiled-coil region" evidence="2">
    <location>
        <begin position="215"/>
        <end position="242"/>
    </location>
</feature>
<feature type="coiled-coil region" evidence="2">
    <location>
        <begin position="752"/>
        <end position="842"/>
    </location>
</feature>
<keyword evidence="5" id="KW-1185">Reference proteome</keyword>
<name>A0A834JVA7_VESGE</name>
<feature type="coiled-coil region" evidence="2">
    <location>
        <begin position="411"/>
        <end position="495"/>
    </location>
</feature>
<evidence type="ECO:0000256" key="1">
    <source>
        <dbReference type="ARBA" id="ARBA00023054"/>
    </source>
</evidence>
<dbReference type="GO" id="GO:0005801">
    <property type="term" value="C:cis-Golgi network"/>
    <property type="evidence" value="ECO:0007669"/>
    <property type="project" value="TreeGrafter"/>
</dbReference>
<dbReference type="GO" id="GO:0032580">
    <property type="term" value="C:Golgi cisterna membrane"/>
    <property type="evidence" value="ECO:0007669"/>
    <property type="project" value="TreeGrafter"/>
</dbReference>
<evidence type="ECO:0000313" key="4">
    <source>
        <dbReference type="EMBL" id="KAF7395323.1"/>
    </source>
</evidence>